<protein>
    <recommendedName>
        <fullName evidence="2">HIT domain-containing protein</fullName>
    </recommendedName>
</protein>
<sequence length="169" mass="19041">MAKYDPITKDNKCVFCEIAAGNIKTPGFFWEDNEFMAWLAIDPNTEGFSCVIPKQHFGSDVLKMPDDVLQKFIIAAKKVAGILENYFDDVGRIGLIMEGTGIDHAHIKLVPMHGTENLKSGIWKQILSDKEFWFDKYEGWISSGSGPTADPEKLKKLASNIINNHNHQR</sequence>
<dbReference type="PANTHER" id="PTHR46648:SF1">
    <property type="entry name" value="ADENOSINE 5'-MONOPHOSPHORAMIDASE HNT1"/>
    <property type="match status" value="1"/>
</dbReference>
<evidence type="ECO:0000259" key="2">
    <source>
        <dbReference type="PROSITE" id="PS51084"/>
    </source>
</evidence>
<dbReference type="PANTHER" id="PTHR46648">
    <property type="entry name" value="HIT FAMILY PROTEIN 1"/>
    <property type="match status" value="1"/>
</dbReference>
<comment type="caution">
    <text evidence="1">Lacks conserved residue(s) required for the propagation of feature annotation.</text>
</comment>
<accession>A0A1G1YZL3</accession>
<dbReference type="PROSITE" id="PS51084">
    <property type="entry name" value="HIT_2"/>
    <property type="match status" value="1"/>
</dbReference>
<organism evidence="3 4">
    <name type="scientific">Candidatus Colwellbacteria bacterium RIFCSPHIGHO2_02_FULL_43_15</name>
    <dbReference type="NCBI Taxonomy" id="1797686"/>
    <lineage>
        <taxon>Bacteria</taxon>
        <taxon>Candidatus Colwelliibacteriota</taxon>
    </lineage>
</organism>
<evidence type="ECO:0000256" key="1">
    <source>
        <dbReference type="PROSITE-ProRule" id="PRU00464"/>
    </source>
</evidence>
<dbReference type="AlphaFoldDB" id="A0A1G1YZL3"/>
<proteinExistence type="predicted"/>
<dbReference type="GO" id="GO:0009117">
    <property type="term" value="P:nucleotide metabolic process"/>
    <property type="evidence" value="ECO:0007669"/>
    <property type="project" value="TreeGrafter"/>
</dbReference>
<gene>
    <name evidence="3" type="ORF">A3D47_02670</name>
</gene>
<dbReference type="EMBL" id="MHIU01000043">
    <property type="protein sequence ID" value="OGY57206.1"/>
    <property type="molecule type" value="Genomic_DNA"/>
</dbReference>
<feature type="domain" description="HIT" evidence="2">
    <location>
        <begin position="14"/>
        <end position="120"/>
    </location>
</feature>
<evidence type="ECO:0000313" key="3">
    <source>
        <dbReference type="EMBL" id="OGY57206.1"/>
    </source>
</evidence>
<dbReference type="Pfam" id="PF01230">
    <property type="entry name" value="HIT"/>
    <property type="match status" value="1"/>
</dbReference>
<dbReference type="GO" id="GO:0003824">
    <property type="term" value="F:catalytic activity"/>
    <property type="evidence" value="ECO:0007669"/>
    <property type="project" value="InterPro"/>
</dbReference>
<dbReference type="SUPFAM" id="SSF54197">
    <property type="entry name" value="HIT-like"/>
    <property type="match status" value="1"/>
</dbReference>
<dbReference type="InterPro" id="IPR001310">
    <property type="entry name" value="Histidine_triad_HIT"/>
</dbReference>
<evidence type="ECO:0000313" key="4">
    <source>
        <dbReference type="Proteomes" id="UP000178651"/>
    </source>
</evidence>
<comment type="caution">
    <text evidence="3">The sequence shown here is derived from an EMBL/GenBank/DDBJ whole genome shotgun (WGS) entry which is preliminary data.</text>
</comment>
<name>A0A1G1YZL3_9BACT</name>
<dbReference type="InterPro" id="IPR036265">
    <property type="entry name" value="HIT-like_sf"/>
</dbReference>
<dbReference type="Gene3D" id="3.30.428.10">
    <property type="entry name" value="HIT-like"/>
    <property type="match status" value="1"/>
</dbReference>
<dbReference type="InterPro" id="IPR011146">
    <property type="entry name" value="HIT-like"/>
</dbReference>
<dbReference type="Proteomes" id="UP000178651">
    <property type="component" value="Unassembled WGS sequence"/>
</dbReference>
<reference evidence="3 4" key="1">
    <citation type="journal article" date="2016" name="Nat. Commun.">
        <title>Thousands of microbial genomes shed light on interconnected biogeochemical processes in an aquifer system.</title>
        <authorList>
            <person name="Anantharaman K."/>
            <person name="Brown C.T."/>
            <person name="Hug L.A."/>
            <person name="Sharon I."/>
            <person name="Castelle C.J."/>
            <person name="Probst A.J."/>
            <person name="Thomas B.C."/>
            <person name="Singh A."/>
            <person name="Wilkins M.J."/>
            <person name="Karaoz U."/>
            <person name="Brodie E.L."/>
            <person name="Williams K.H."/>
            <person name="Hubbard S.S."/>
            <person name="Banfield J.F."/>
        </authorList>
    </citation>
    <scope>NUCLEOTIDE SEQUENCE [LARGE SCALE GENOMIC DNA]</scope>
</reference>